<organism evidence="1 2">
    <name type="scientific">Prauserella marina</name>
    <dbReference type="NCBI Taxonomy" id="530584"/>
    <lineage>
        <taxon>Bacteria</taxon>
        <taxon>Bacillati</taxon>
        <taxon>Actinomycetota</taxon>
        <taxon>Actinomycetes</taxon>
        <taxon>Pseudonocardiales</taxon>
        <taxon>Pseudonocardiaceae</taxon>
        <taxon>Prauserella</taxon>
    </lineage>
</organism>
<protein>
    <submittedName>
        <fullName evidence="1">Uncharacterized protein</fullName>
    </submittedName>
</protein>
<evidence type="ECO:0000313" key="1">
    <source>
        <dbReference type="EMBL" id="SDC66821.1"/>
    </source>
</evidence>
<gene>
    <name evidence="1" type="ORF">SAMN05421630_103116</name>
</gene>
<dbReference type="RefSeq" id="WP_091801223.1">
    <property type="nucleotide sequence ID" value="NZ_CP016353.1"/>
</dbReference>
<dbReference type="Proteomes" id="UP000199494">
    <property type="component" value="Unassembled WGS sequence"/>
</dbReference>
<dbReference type="OrthoDB" id="3721873at2"/>
<evidence type="ECO:0000313" key="2">
    <source>
        <dbReference type="Proteomes" id="UP000199494"/>
    </source>
</evidence>
<name>A0A222VIK5_9PSEU</name>
<sequence length="554" mass="57929">MELAAAGAWFVLAVFVVGAWDRIESRRSWRRAALGLTMLFSLAHQLVFATVADEAYLTFRYASNVADGYGPVFNPGERVEGYSSFLWLVLVALTRAAFGGDETTIVVGSCVIGVLCALGSVYAANVLVNRIVAIRGGRAAPALGVVAAVLTAGVSSLAVYGASGVETSLFVLLVLSVCVALTADRPVVAGVLAAFAVMTRPEGAFVALAVLLWLLLAALRRSATGWAPLGYALGAAVLLVPWMVWRVTYYGHLVSNAVELAGRTETGKRLAAGWDYVAGFASGYLALVLLAVLTVGYLLTNRHAEGSPAAKARSLVWLLLALAAVQTGAVLFAGGESLPGWRLLAPVPPLIAVAVTAAYGISGQAANRPSPRPRPRDPVGGRAVPLIAVAVSGLSLLAGVTQHDVLPTVRQWAVVGDELGELGDWLGGALPAGTVVGSHAGGAFAYRAGPGLTVVDLDGRTDEYIGRTGKAGEADVDHYVVVQRIPNVIVGAADGYESRKRCGISPAYAGLYEVATFRRLGTEQWVALSLRRPQADSLIERLGSDPRFEYQPCA</sequence>
<proteinExistence type="predicted"/>
<dbReference type="STRING" id="530584.SAMN05421630_103116"/>
<dbReference type="EMBL" id="FMZE01000003">
    <property type="protein sequence ID" value="SDC66821.1"/>
    <property type="molecule type" value="Genomic_DNA"/>
</dbReference>
<accession>A0A222VIK5</accession>
<dbReference type="KEGG" id="pmad:BAY61_00820"/>
<dbReference type="AlphaFoldDB" id="A0A222VIK5"/>
<keyword evidence="2" id="KW-1185">Reference proteome</keyword>
<reference evidence="1 2" key="1">
    <citation type="submission" date="2016-10" db="EMBL/GenBank/DDBJ databases">
        <authorList>
            <person name="de Groot N.N."/>
        </authorList>
    </citation>
    <scope>NUCLEOTIDE SEQUENCE [LARGE SCALE GENOMIC DNA]</scope>
    <source>
        <strain evidence="1 2">CGMCC 4.5506</strain>
    </source>
</reference>